<evidence type="ECO:0000259" key="14">
    <source>
        <dbReference type="Pfam" id="PF01433"/>
    </source>
</evidence>
<evidence type="ECO:0000313" key="17">
    <source>
        <dbReference type="EMBL" id="OZG57589.1"/>
    </source>
</evidence>
<keyword evidence="9" id="KW-0378">Hydrolase</keyword>
<dbReference type="InterPro" id="IPR027268">
    <property type="entry name" value="Peptidase_M4/M1_CTD_sf"/>
</dbReference>
<evidence type="ECO:0000256" key="6">
    <source>
        <dbReference type="ARBA" id="ARBA00022438"/>
    </source>
</evidence>
<evidence type="ECO:0000256" key="5">
    <source>
        <dbReference type="ARBA" id="ARBA00015611"/>
    </source>
</evidence>
<accession>A0A261FEL9</accession>
<sequence length="883" mass="98813">MPGTNLTQNEAAERRHAIVGTPDYRVSLDVTRGPDTFASVTTIDFDAIAGASTFLDLTAEQVESITLNGEALPVERVYADSRITLSDLTAHNTVEVKALGRYSKTGEGLQRSVDPADGNVYLYTQFAVPDARRVYAVFDQPDIKATFTFDLKAPASWIALSNTPVVASEDVPGALTEPGTLGDGPAEPVRHWRFKTTPVMSSYLTALTIGPYAEWHTDYENPDGRTIALGLYCRQTLADALAKDTDYLFVITKAGMTFYAEQWGVPYPYEKYDQALVPEYNSGAMENIGLVIMHDQYAFTSKVAGNVAERRVLNVLHELAHMWFGDYVTMKWWNDLWLNESFATFMEYLSCVERTEWKDAWATFCSCEKYGALDIDQRPTTHPVVAPINDLNDTYVNFDSITYAKGAAVLKQMVYYVGREAFFRGIHEYLTDRAYGNATLNDLLDALEKASGRPMRVWAERWLEHPGMNTIAASVTATGDSNDSRDSGDSGAHGKIAELTLTQTAPEQYPVLRPHRLAVGFYNLDEATGKVRRTERFELDVDGETTTVAEAAGRPLPDVILINDDDLTYTKVRLDPRSASFAADNLYRFADPLARAVLWQTFWSMTRDGDFPAERFIDLSLKALATEHQPSTFTYSMREMQITAQHYVPLERRAAVLAHISEELWKLIDAAEPGSDQQFQLVTAYLNKYATDDAFEAHARGLLDGSVTFEGLAIDNGMRWTILRALASRGFLTEADIDRELASNDTSGNREQALAAKCSIPDPDVKRRYWDLMLHDESLSHTQLWEMAPAFNTNVGRADLYEPYADAYFEQAEWIWKNRSFHVADVLLRFLYPEHAPAETLVALGDAWLDAHPAGKVDDALRRLVIDAVDGSRRAAKVEASNR</sequence>
<dbReference type="GO" id="GO:0043171">
    <property type="term" value="P:peptide catabolic process"/>
    <property type="evidence" value="ECO:0007669"/>
    <property type="project" value="TreeGrafter"/>
</dbReference>
<evidence type="ECO:0000256" key="8">
    <source>
        <dbReference type="ARBA" id="ARBA00022723"/>
    </source>
</evidence>
<name>A0A261FEL9_9BIFI</name>
<evidence type="ECO:0000256" key="9">
    <source>
        <dbReference type="ARBA" id="ARBA00022801"/>
    </source>
</evidence>
<evidence type="ECO:0000256" key="2">
    <source>
        <dbReference type="ARBA" id="ARBA00001947"/>
    </source>
</evidence>
<dbReference type="SUPFAM" id="SSF63737">
    <property type="entry name" value="Leukotriene A4 hydrolase N-terminal domain"/>
    <property type="match status" value="1"/>
</dbReference>
<dbReference type="PANTHER" id="PTHR11533:SF174">
    <property type="entry name" value="PUROMYCIN-SENSITIVE AMINOPEPTIDASE-RELATED"/>
    <property type="match status" value="1"/>
</dbReference>
<dbReference type="InterPro" id="IPR012778">
    <property type="entry name" value="Pept_M1_aminopeptidase"/>
</dbReference>
<dbReference type="GO" id="GO:0006508">
    <property type="term" value="P:proteolysis"/>
    <property type="evidence" value="ECO:0007669"/>
    <property type="project" value="UniProtKB-KW"/>
</dbReference>
<dbReference type="GO" id="GO:0008270">
    <property type="term" value="F:zinc ion binding"/>
    <property type="evidence" value="ECO:0007669"/>
    <property type="project" value="InterPro"/>
</dbReference>
<dbReference type="InterPro" id="IPR050344">
    <property type="entry name" value="Peptidase_M1_aminopeptidases"/>
</dbReference>
<dbReference type="Gene3D" id="2.60.40.1730">
    <property type="entry name" value="tricorn interacting facor f3 domain"/>
    <property type="match status" value="1"/>
</dbReference>
<dbReference type="InterPro" id="IPR014782">
    <property type="entry name" value="Peptidase_M1_dom"/>
</dbReference>
<dbReference type="Pfam" id="PF11838">
    <property type="entry name" value="ERAP1_C"/>
    <property type="match status" value="1"/>
</dbReference>
<evidence type="ECO:0000256" key="3">
    <source>
        <dbReference type="ARBA" id="ARBA00010136"/>
    </source>
</evidence>
<evidence type="ECO:0000256" key="4">
    <source>
        <dbReference type="ARBA" id="ARBA00012564"/>
    </source>
</evidence>
<comment type="cofactor">
    <cofactor evidence="2">
        <name>Zn(2+)</name>
        <dbReference type="ChEBI" id="CHEBI:29105"/>
    </cofactor>
</comment>
<feature type="domain" description="Peptidase M1 membrane alanine aminopeptidase" evidence="14">
    <location>
        <begin position="251"/>
        <end position="462"/>
    </location>
</feature>
<dbReference type="InterPro" id="IPR001930">
    <property type="entry name" value="Peptidase_M1"/>
</dbReference>
<feature type="domain" description="Aminopeptidase N-like N-terminal" evidence="16">
    <location>
        <begin position="24"/>
        <end position="204"/>
    </location>
</feature>
<dbReference type="AlphaFoldDB" id="A0A261FEL9"/>
<evidence type="ECO:0000256" key="12">
    <source>
        <dbReference type="ARBA" id="ARBA00029811"/>
    </source>
</evidence>
<dbReference type="InterPro" id="IPR045357">
    <property type="entry name" value="Aminopeptidase_N-like_N"/>
</dbReference>
<feature type="domain" description="ERAP1-like C-terminal" evidence="15">
    <location>
        <begin position="560"/>
        <end position="873"/>
    </location>
</feature>
<dbReference type="SUPFAM" id="SSF55486">
    <property type="entry name" value="Metalloproteases ('zincins'), catalytic domain"/>
    <property type="match status" value="1"/>
</dbReference>
<organism evidence="17 18">
    <name type="scientific">Bifidobacterium myosotis</name>
    <dbReference type="NCBI Taxonomy" id="1630166"/>
    <lineage>
        <taxon>Bacteria</taxon>
        <taxon>Bacillati</taxon>
        <taxon>Actinomycetota</taxon>
        <taxon>Actinomycetes</taxon>
        <taxon>Bifidobacteriales</taxon>
        <taxon>Bifidobacteriaceae</taxon>
        <taxon>Bifidobacterium</taxon>
    </lineage>
</organism>
<evidence type="ECO:0000256" key="7">
    <source>
        <dbReference type="ARBA" id="ARBA00022670"/>
    </source>
</evidence>
<keyword evidence="8" id="KW-0479">Metal-binding</keyword>
<dbReference type="GO" id="GO:0005737">
    <property type="term" value="C:cytoplasm"/>
    <property type="evidence" value="ECO:0007669"/>
    <property type="project" value="TreeGrafter"/>
</dbReference>
<dbReference type="Proteomes" id="UP000216871">
    <property type="component" value="Unassembled WGS sequence"/>
</dbReference>
<dbReference type="GO" id="GO:0016285">
    <property type="term" value="F:alanyl aminopeptidase activity"/>
    <property type="evidence" value="ECO:0007669"/>
    <property type="project" value="UniProtKB-EC"/>
</dbReference>
<dbReference type="NCBIfam" id="TIGR02412">
    <property type="entry name" value="pepN_strep_liv"/>
    <property type="match status" value="1"/>
</dbReference>
<keyword evidence="18" id="KW-1185">Reference proteome</keyword>
<dbReference type="CDD" id="cd09602">
    <property type="entry name" value="M1_APN"/>
    <property type="match status" value="1"/>
</dbReference>
<keyword evidence="7" id="KW-0645">Protease</keyword>
<dbReference type="EC" id="3.4.11.2" evidence="4"/>
<comment type="catalytic activity">
    <reaction evidence="1">
        <text>Release of an N-terminal amino acid, Xaa-|-Yaa- from a peptide, amide or arylamide. Xaa is preferably Ala, but may be most amino acids including Pro (slow action). When a terminal hydrophobic residue is followed by a prolyl residue, the two may be released as an intact Xaa-Pro dipeptide.</text>
        <dbReference type="EC" id="3.4.11.2"/>
    </reaction>
</comment>
<dbReference type="PANTHER" id="PTHR11533">
    <property type="entry name" value="PROTEASE M1 ZINC METALLOPROTEASE"/>
    <property type="match status" value="1"/>
</dbReference>
<dbReference type="OrthoDB" id="100605at2"/>
<dbReference type="FunFam" id="1.10.390.10:FF:000006">
    <property type="entry name" value="Puromycin-sensitive aminopeptidase"/>
    <property type="match status" value="1"/>
</dbReference>
<keyword evidence="10" id="KW-0862">Zinc</keyword>
<dbReference type="InterPro" id="IPR024571">
    <property type="entry name" value="ERAP1-like_C_dom"/>
</dbReference>
<dbReference type="RefSeq" id="WP_094668309.1">
    <property type="nucleotide sequence ID" value="NZ_MWWW01000027.1"/>
</dbReference>
<evidence type="ECO:0000256" key="1">
    <source>
        <dbReference type="ARBA" id="ARBA00000098"/>
    </source>
</evidence>
<protein>
    <recommendedName>
        <fullName evidence="5">Aminopeptidase N</fullName>
        <ecNumber evidence="4">3.4.11.2</ecNumber>
    </recommendedName>
    <alternativeName>
        <fullName evidence="12">Alanine aminopeptidase</fullName>
    </alternativeName>
    <alternativeName>
        <fullName evidence="13">Lysyl aminopeptidase</fullName>
    </alternativeName>
</protein>
<evidence type="ECO:0000259" key="15">
    <source>
        <dbReference type="Pfam" id="PF11838"/>
    </source>
</evidence>
<dbReference type="EMBL" id="MWWW01000027">
    <property type="protein sequence ID" value="OZG57589.1"/>
    <property type="molecule type" value="Genomic_DNA"/>
</dbReference>
<keyword evidence="6 17" id="KW-0031">Aminopeptidase</keyword>
<dbReference type="InterPro" id="IPR042097">
    <property type="entry name" value="Aminopeptidase_N-like_N_sf"/>
</dbReference>
<evidence type="ECO:0000313" key="18">
    <source>
        <dbReference type="Proteomes" id="UP000216871"/>
    </source>
</evidence>
<dbReference type="GO" id="GO:0016020">
    <property type="term" value="C:membrane"/>
    <property type="evidence" value="ECO:0007669"/>
    <property type="project" value="TreeGrafter"/>
</dbReference>
<dbReference type="GO" id="GO:0042277">
    <property type="term" value="F:peptide binding"/>
    <property type="evidence" value="ECO:0007669"/>
    <property type="project" value="TreeGrafter"/>
</dbReference>
<dbReference type="Pfam" id="PF17900">
    <property type="entry name" value="Peptidase_M1_N"/>
    <property type="match status" value="1"/>
</dbReference>
<comment type="similarity">
    <text evidence="3">Belongs to the peptidase M1 family.</text>
</comment>
<evidence type="ECO:0000256" key="10">
    <source>
        <dbReference type="ARBA" id="ARBA00022833"/>
    </source>
</evidence>
<proteinExistence type="inferred from homology"/>
<evidence type="ECO:0000256" key="11">
    <source>
        <dbReference type="ARBA" id="ARBA00023049"/>
    </source>
</evidence>
<reference evidence="17 18" key="1">
    <citation type="journal article" date="2017" name="BMC Genomics">
        <title>Comparative genomic and phylogenomic analyses of the Bifidobacteriaceae family.</title>
        <authorList>
            <person name="Lugli G.A."/>
            <person name="Milani C."/>
            <person name="Turroni F."/>
            <person name="Duranti S."/>
            <person name="Mancabelli L."/>
            <person name="Mangifesta M."/>
            <person name="Ferrario C."/>
            <person name="Modesto M."/>
            <person name="Mattarelli P."/>
            <person name="Jiri K."/>
            <person name="van Sinderen D."/>
            <person name="Ventura M."/>
        </authorList>
    </citation>
    <scope>NUCLEOTIDE SEQUENCE [LARGE SCALE GENOMIC DNA]</scope>
    <source>
        <strain evidence="17 18">DSM 100196</strain>
    </source>
</reference>
<evidence type="ECO:0000259" key="16">
    <source>
        <dbReference type="Pfam" id="PF17900"/>
    </source>
</evidence>
<dbReference type="GO" id="GO:0005615">
    <property type="term" value="C:extracellular space"/>
    <property type="evidence" value="ECO:0007669"/>
    <property type="project" value="TreeGrafter"/>
</dbReference>
<dbReference type="PRINTS" id="PR00756">
    <property type="entry name" value="ALADIPTASE"/>
</dbReference>
<dbReference type="Gene3D" id="1.10.390.10">
    <property type="entry name" value="Neutral Protease Domain 2"/>
    <property type="match status" value="1"/>
</dbReference>
<gene>
    <name evidence="17" type="ORF">BMYO_1908</name>
</gene>
<dbReference type="GO" id="GO:0070006">
    <property type="term" value="F:metalloaminopeptidase activity"/>
    <property type="evidence" value="ECO:0007669"/>
    <property type="project" value="TreeGrafter"/>
</dbReference>
<keyword evidence="11" id="KW-0482">Metalloprotease</keyword>
<dbReference type="Pfam" id="PF01433">
    <property type="entry name" value="Peptidase_M1"/>
    <property type="match status" value="1"/>
</dbReference>
<evidence type="ECO:0000256" key="13">
    <source>
        <dbReference type="ARBA" id="ARBA00031533"/>
    </source>
</evidence>
<comment type="caution">
    <text evidence="17">The sequence shown here is derived from an EMBL/GenBank/DDBJ whole genome shotgun (WGS) entry which is preliminary data.</text>
</comment>